<comment type="caution">
    <text evidence="5">The sequence shown here is derived from an EMBL/GenBank/DDBJ whole genome shotgun (WGS) entry which is preliminary data.</text>
</comment>
<dbReference type="AlphaFoldDB" id="A0A2J7QVP6"/>
<feature type="transmembrane region" description="Helical" evidence="2">
    <location>
        <begin position="875"/>
        <end position="894"/>
    </location>
</feature>
<feature type="transmembrane region" description="Helical" evidence="2">
    <location>
        <begin position="639"/>
        <end position="661"/>
    </location>
</feature>
<evidence type="ECO:0000313" key="6">
    <source>
        <dbReference type="Proteomes" id="UP000235965"/>
    </source>
</evidence>
<feature type="transmembrane region" description="Helical" evidence="2">
    <location>
        <begin position="802"/>
        <end position="822"/>
    </location>
</feature>
<feature type="domain" description="Acyltransferase 3" evidence="3">
    <location>
        <begin position="540"/>
        <end position="924"/>
    </location>
</feature>
<feature type="transmembrane region" description="Helical" evidence="2">
    <location>
        <begin position="702"/>
        <end position="722"/>
    </location>
</feature>
<evidence type="ECO:0000256" key="1">
    <source>
        <dbReference type="SAM" id="MobiDB-lite"/>
    </source>
</evidence>
<evidence type="ECO:0000313" key="5">
    <source>
        <dbReference type="EMBL" id="PNF32657.1"/>
    </source>
</evidence>
<sequence>MFYLLHATIKGKSIPVTDRGGPQDCQMSRLPHFLDNRLTDGASALLDTGSEANILTEKLYNQLIRAGIAVPTLPLENVALVTAFGRRKKRIKKQAFIEFVVGEDRFEAIFLISPRLINSAILGSSFAKEYGITIDFVTKCFYYERDGSRKGHSFDQSSGPLDARNDERESKEDPSHKCFGVTHDLKTPAVGNDPFHPAVKASCDATQTEAGRKGKECLVEEESCILNCATVNGSYVGQRTLLNGAAGDQELLVDGEVYEEECPREIYGSLVESLCEEETAGLKEVNVRRTENNLLHPTPIQTSELDLHDSRSLKKADLCALIDTNDNMNVSQKECLIERDNCFVKSPCCFCAVLDASGRYSSQFLWGNSYWLGSHTLCQQLHFDTQQEGSAPPFPGTYSVINLRINTTGLTTPQARYTVVIGLVTLLVVIGTGYDLMLQRRVKQRDTKSTGNVLNMQYFVSECNGNHLSYTATGPLESQDVPKSEFQDIKPISVLQKCINGSGCCDCFGPGLGMQTLICFSAWTNLQKICGTRTEDSLSCIHGLRVFSLLWVIAGHTCMFSFPVSDNKAFRQLVEKDFLFQSISNGAFSVDTFFFISGVMASYLFFKKSAKMQNKGEECAGAMMRTNSLRFIGVFSYRYLRLTPPYLFVLAVTQLNARWFYHNSVFHNPIMVRDQATCPDYWWRNVLYINTLFPVKDMCMIWSWYLANDTQFYTLGVILLLLSAKYFKLAVTSLFTFLISSWFTTAVIVLNSHHRPSIEEPLGLFDEIYDKPWTRLGPYVVGMCAGWVLCKTNCTIKMHKAVAITGWTLSIGMTFILVHGLYGDLDPIMSAAYVALSHTAWAVAVAWIVTACSTGNGGYVNKLLSCKFFFPLSRISYCAYLVHPLVMISVIMHMESPVHLGRATMIVVIFGYFIMSYMLSLVVSLGFEAPTIALLNILHPIKRKMK</sequence>
<feature type="region of interest" description="Disordered" evidence="1">
    <location>
        <begin position="149"/>
        <end position="177"/>
    </location>
</feature>
<keyword evidence="6" id="KW-1185">Reference proteome</keyword>
<dbReference type="PANTHER" id="PTHR11161:SF72">
    <property type="entry name" value="FI21449P1"/>
    <property type="match status" value="1"/>
</dbReference>
<feature type="transmembrane region" description="Helical" evidence="2">
    <location>
        <begin position="729"/>
        <end position="752"/>
    </location>
</feature>
<keyword evidence="2" id="KW-0472">Membrane</keyword>
<gene>
    <name evidence="5" type="ORF">B7P43_G15061</name>
</gene>
<dbReference type="EMBL" id="NEVH01009776">
    <property type="protein sequence ID" value="PNF32657.1"/>
    <property type="molecule type" value="Genomic_DNA"/>
</dbReference>
<feature type="transmembrane region" description="Helical" evidence="2">
    <location>
        <begin position="828"/>
        <end position="854"/>
    </location>
</feature>
<name>A0A2J7QVP6_9NEOP</name>
<feature type="transmembrane region" description="Helical" evidence="2">
    <location>
        <begin position="772"/>
        <end position="790"/>
    </location>
</feature>
<dbReference type="Pfam" id="PF20146">
    <property type="entry name" value="NRF"/>
    <property type="match status" value="1"/>
</dbReference>
<feature type="transmembrane region" description="Helical" evidence="2">
    <location>
        <begin position="417"/>
        <end position="438"/>
    </location>
</feature>
<accession>A0A2J7QVP6</accession>
<keyword evidence="2" id="KW-0812">Transmembrane</keyword>
<feature type="transmembrane region" description="Helical" evidence="2">
    <location>
        <begin position="543"/>
        <end position="562"/>
    </location>
</feature>
<dbReference type="CDD" id="cd00303">
    <property type="entry name" value="retropepsin_like"/>
    <property type="match status" value="1"/>
</dbReference>
<protein>
    <submittedName>
        <fullName evidence="5">Uncharacterized protein</fullName>
    </submittedName>
</protein>
<dbReference type="InterPro" id="IPR006621">
    <property type="entry name" value="Nose-resist-to-fluoxetine_N"/>
</dbReference>
<dbReference type="Proteomes" id="UP000235965">
    <property type="component" value="Unassembled WGS sequence"/>
</dbReference>
<dbReference type="InterPro" id="IPR021109">
    <property type="entry name" value="Peptidase_aspartic_dom_sf"/>
</dbReference>
<feature type="transmembrane region" description="Helical" evidence="2">
    <location>
        <begin position="906"/>
        <end position="938"/>
    </location>
</feature>
<evidence type="ECO:0000259" key="3">
    <source>
        <dbReference type="Pfam" id="PF01757"/>
    </source>
</evidence>
<dbReference type="GO" id="GO:0016747">
    <property type="term" value="F:acyltransferase activity, transferring groups other than amino-acyl groups"/>
    <property type="evidence" value="ECO:0007669"/>
    <property type="project" value="InterPro"/>
</dbReference>
<proteinExistence type="predicted"/>
<keyword evidence="2" id="KW-1133">Transmembrane helix</keyword>
<dbReference type="Gene3D" id="2.40.70.10">
    <property type="entry name" value="Acid Proteases"/>
    <property type="match status" value="1"/>
</dbReference>
<organism evidence="5 6">
    <name type="scientific">Cryptotermes secundus</name>
    <dbReference type="NCBI Taxonomy" id="105785"/>
    <lineage>
        <taxon>Eukaryota</taxon>
        <taxon>Metazoa</taxon>
        <taxon>Ecdysozoa</taxon>
        <taxon>Arthropoda</taxon>
        <taxon>Hexapoda</taxon>
        <taxon>Insecta</taxon>
        <taxon>Pterygota</taxon>
        <taxon>Neoptera</taxon>
        <taxon>Polyneoptera</taxon>
        <taxon>Dictyoptera</taxon>
        <taxon>Blattodea</taxon>
        <taxon>Blattoidea</taxon>
        <taxon>Termitoidae</taxon>
        <taxon>Kalotermitidae</taxon>
        <taxon>Cryptotermitinae</taxon>
        <taxon>Cryptotermes</taxon>
    </lineage>
</organism>
<feature type="transmembrane region" description="Helical" evidence="2">
    <location>
        <begin position="582"/>
        <end position="606"/>
    </location>
</feature>
<dbReference type="OrthoDB" id="7698341at2759"/>
<dbReference type="Pfam" id="PF01757">
    <property type="entry name" value="Acyl_transf_3"/>
    <property type="match status" value="1"/>
</dbReference>
<dbReference type="PANTHER" id="PTHR11161">
    <property type="entry name" value="O-ACYLTRANSFERASE"/>
    <property type="match status" value="1"/>
</dbReference>
<reference evidence="5 6" key="1">
    <citation type="submission" date="2017-12" db="EMBL/GenBank/DDBJ databases">
        <title>Hemimetabolous genomes reveal molecular basis of termite eusociality.</title>
        <authorList>
            <person name="Harrison M.C."/>
            <person name="Jongepier E."/>
            <person name="Robertson H.M."/>
            <person name="Arning N."/>
            <person name="Bitard-Feildel T."/>
            <person name="Chao H."/>
            <person name="Childers C.P."/>
            <person name="Dinh H."/>
            <person name="Doddapaneni H."/>
            <person name="Dugan S."/>
            <person name="Gowin J."/>
            <person name="Greiner C."/>
            <person name="Han Y."/>
            <person name="Hu H."/>
            <person name="Hughes D.S.T."/>
            <person name="Huylmans A.-K."/>
            <person name="Kemena C."/>
            <person name="Kremer L.P.M."/>
            <person name="Lee S.L."/>
            <person name="Lopez-Ezquerra A."/>
            <person name="Mallet L."/>
            <person name="Monroy-Kuhn J.M."/>
            <person name="Moser A."/>
            <person name="Murali S.C."/>
            <person name="Muzny D.M."/>
            <person name="Otani S."/>
            <person name="Piulachs M.-D."/>
            <person name="Poelchau M."/>
            <person name="Qu J."/>
            <person name="Schaub F."/>
            <person name="Wada-Katsumata A."/>
            <person name="Worley K.C."/>
            <person name="Xie Q."/>
            <person name="Ylla G."/>
            <person name="Poulsen M."/>
            <person name="Gibbs R.A."/>
            <person name="Schal C."/>
            <person name="Richards S."/>
            <person name="Belles X."/>
            <person name="Korb J."/>
            <person name="Bornberg-Bauer E."/>
        </authorList>
    </citation>
    <scope>NUCLEOTIDE SEQUENCE [LARGE SCALE GENOMIC DNA]</scope>
    <source>
        <tissue evidence="5">Whole body</tissue>
    </source>
</reference>
<dbReference type="InterPro" id="IPR002656">
    <property type="entry name" value="Acyl_transf_3_dom"/>
</dbReference>
<feature type="compositionally biased region" description="Basic and acidic residues" evidence="1">
    <location>
        <begin position="163"/>
        <end position="176"/>
    </location>
</feature>
<dbReference type="InParanoid" id="A0A2J7QVP6"/>
<feature type="domain" description="Nose resistant-to-fluoxetine protein N-terminal" evidence="4">
    <location>
        <begin position="353"/>
        <end position="399"/>
    </location>
</feature>
<evidence type="ECO:0000256" key="2">
    <source>
        <dbReference type="SAM" id="Phobius"/>
    </source>
</evidence>
<evidence type="ECO:0000259" key="4">
    <source>
        <dbReference type="Pfam" id="PF20146"/>
    </source>
</evidence>
<dbReference type="InterPro" id="IPR052728">
    <property type="entry name" value="O2_lipid_transport_reg"/>
</dbReference>